<evidence type="ECO:0000313" key="1">
    <source>
        <dbReference type="EMBL" id="GGH14662.1"/>
    </source>
</evidence>
<accession>A0A917MH25</accession>
<reference evidence="1" key="1">
    <citation type="journal article" date="2014" name="Int. J. Syst. Evol. Microbiol.">
        <title>Complete genome sequence of Corynebacterium casei LMG S-19264T (=DSM 44701T), isolated from a smear-ripened cheese.</title>
        <authorList>
            <consortium name="US DOE Joint Genome Institute (JGI-PGF)"/>
            <person name="Walter F."/>
            <person name="Albersmeier A."/>
            <person name="Kalinowski J."/>
            <person name="Ruckert C."/>
        </authorList>
    </citation>
    <scope>NUCLEOTIDE SEQUENCE</scope>
    <source>
        <strain evidence="1">CGMCC 1.12214</strain>
    </source>
</reference>
<dbReference type="RefSeq" id="WP_188516953.1">
    <property type="nucleotide sequence ID" value="NZ_BMES01000001.1"/>
</dbReference>
<proteinExistence type="predicted"/>
<protein>
    <submittedName>
        <fullName evidence="1">Uncharacterized protein</fullName>
    </submittedName>
</protein>
<gene>
    <name evidence="1" type="ORF">GCM10007036_14150</name>
</gene>
<reference evidence="1" key="2">
    <citation type="submission" date="2020-09" db="EMBL/GenBank/DDBJ databases">
        <authorList>
            <person name="Sun Q."/>
            <person name="Zhou Y."/>
        </authorList>
    </citation>
    <scope>NUCLEOTIDE SEQUENCE</scope>
    <source>
        <strain evidence="1">CGMCC 1.12214</strain>
    </source>
</reference>
<name>A0A917MH25_9HYPH</name>
<dbReference type="AlphaFoldDB" id="A0A917MH25"/>
<evidence type="ECO:0000313" key="2">
    <source>
        <dbReference type="Proteomes" id="UP000603912"/>
    </source>
</evidence>
<keyword evidence="2" id="KW-1185">Reference proteome</keyword>
<organism evidence="1 2">
    <name type="scientific">Alsobacter metallidurans</name>
    <dbReference type="NCBI Taxonomy" id="340221"/>
    <lineage>
        <taxon>Bacteria</taxon>
        <taxon>Pseudomonadati</taxon>
        <taxon>Pseudomonadota</taxon>
        <taxon>Alphaproteobacteria</taxon>
        <taxon>Hyphomicrobiales</taxon>
        <taxon>Alsobacteraceae</taxon>
        <taxon>Alsobacter</taxon>
    </lineage>
</organism>
<sequence>MDAATFLAIKADIEAQLDPGEGYWLELDCLGGASFAGAFVKIVGDAVVLQRGDQPDAWVALASIVAILLQD</sequence>
<comment type="caution">
    <text evidence="1">The sequence shown here is derived from an EMBL/GenBank/DDBJ whole genome shotgun (WGS) entry which is preliminary data.</text>
</comment>
<dbReference type="EMBL" id="BMES01000001">
    <property type="protein sequence ID" value="GGH14662.1"/>
    <property type="molecule type" value="Genomic_DNA"/>
</dbReference>
<dbReference type="Proteomes" id="UP000603912">
    <property type="component" value="Unassembled WGS sequence"/>
</dbReference>